<proteinExistence type="predicted"/>
<accession>A0A401UQB1</accession>
<reference evidence="1 2" key="1">
    <citation type="submission" date="2018-11" db="EMBL/GenBank/DDBJ databases">
        <title>Genome sequencing and assembly of Clostridium tagluense strain A121.</title>
        <authorList>
            <person name="Murakami T."/>
            <person name="Segawa T."/>
            <person name="Shcherbakova V.A."/>
            <person name="Mori H."/>
            <person name="Yoshimura Y."/>
        </authorList>
    </citation>
    <scope>NUCLEOTIDE SEQUENCE [LARGE SCALE GENOMIC DNA]</scope>
    <source>
        <strain evidence="1 2">A121</strain>
    </source>
</reference>
<evidence type="ECO:0000313" key="1">
    <source>
        <dbReference type="EMBL" id="GCD11701.1"/>
    </source>
</evidence>
<dbReference type="EMBL" id="BHYK01000021">
    <property type="protein sequence ID" value="GCD11701.1"/>
    <property type="molecule type" value="Genomic_DNA"/>
</dbReference>
<organism evidence="1 2">
    <name type="scientific">Clostridium tagluense</name>
    <dbReference type="NCBI Taxonomy" id="360422"/>
    <lineage>
        <taxon>Bacteria</taxon>
        <taxon>Bacillati</taxon>
        <taxon>Bacillota</taxon>
        <taxon>Clostridia</taxon>
        <taxon>Eubacteriales</taxon>
        <taxon>Clostridiaceae</taxon>
        <taxon>Clostridium</taxon>
    </lineage>
</organism>
<sequence>MSVNQIKLKTIEEMILNGQKTDYITFCKSKDGHVTVSFLESNSEEDIVGVGKVKYNSLSKDVRKKCFELANELARIDYYDKKFGKNI</sequence>
<evidence type="ECO:0000313" key="2">
    <source>
        <dbReference type="Proteomes" id="UP000287872"/>
    </source>
</evidence>
<dbReference type="Proteomes" id="UP000287872">
    <property type="component" value="Unassembled WGS sequence"/>
</dbReference>
<dbReference type="RefSeq" id="WP_125003749.1">
    <property type="nucleotide sequence ID" value="NZ_BHYK01000021.1"/>
</dbReference>
<keyword evidence="2" id="KW-1185">Reference proteome</keyword>
<dbReference type="AlphaFoldDB" id="A0A401UQB1"/>
<name>A0A401UQB1_9CLOT</name>
<comment type="caution">
    <text evidence="1">The sequence shown here is derived from an EMBL/GenBank/DDBJ whole genome shotgun (WGS) entry which is preliminary data.</text>
</comment>
<gene>
    <name evidence="1" type="ORF">Ctaglu_33240</name>
</gene>
<protein>
    <submittedName>
        <fullName evidence="1">Uncharacterized protein</fullName>
    </submittedName>
</protein>